<dbReference type="CDD" id="cd13580">
    <property type="entry name" value="PBP2_AlgQ_like_1"/>
    <property type="match status" value="1"/>
</dbReference>
<evidence type="ECO:0000256" key="1">
    <source>
        <dbReference type="ARBA" id="ARBA00022475"/>
    </source>
</evidence>
<name>A0ABT4GLN8_9BACL</name>
<sequence length="509" mass="56606">MIMKKKTIGVVASTLLASSLLAACGSNESSHVSSNGAAVPSAKPTEISIMTMYYTPEPPGPDNVIVKEIEKKTNTKLKITWVSPNNYGDKINVTLASGDIPDLILLDDPFSAQVRGMVAQGAFWDLTPMLKDYPNLMLYPKASWENTKQADGKNYGIPRARPTDGGGFPYLRKDWLDTLKLEIPKTTDELYTVLKAFVEKDPDGNGKNDTIGYIGFVDQNGMSYMGQLQNSFTKVNGDWKLVDGKLVNVNVLPEIKDALTWMNRAYQEKLIPEDIAVLKNTQAKDLLKANRGGGFQDTAEAAWEPTEELRKTNPKADFIPLVSLNGYSNKDSGFFGMYAIPKSVPEAKVKQLMKFMDYGATQEGYDLASFGLKDVHYTEKDGFKTPTEQAKKDIVAQQALGQIFLKYDQYLRAYRTGMPNDFLERNKKIIDEKAKISVGDPALGLNSDTNSKVGTELRKKIQDMKTKVIMGKESLSAWDAYVTKLKTDPDMVKITQELNDAYQKRNSAK</sequence>
<evidence type="ECO:0000256" key="5">
    <source>
        <dbReference type="ARBA" id="ARBA00023288"/>
    </source>
</evidence>
<dbReference type="InterPro" id="IPR050490">
    <property type="entry name" value="Bact_solute-bd_prot1"/>
</dbReference>
<evidence type="ECO:0000256" key="2">
    <source>
        <dbReference type="ARBA" id="ARBA00022729"/>
    </source>
</evidence>
<dbReference type="Pfam" id="PF13416">
    <property type="entry name" value="SBP_bac_8"/>
    <property type="match status" value="1"/>
</dbReference>
<comment type="caution">
    <text evidence="7">The sequence shown here is derived from an EMBL/GenBank/DDBJ whole genome shotgun (WGS) entry which is preliminary data.</text>
</comment>
<evidence type="ECO:0000256" key="6">
    <source>
        <dbReference type="SAM" id="SignalP"/>
    </source>
</evidence>
<feature type="signal peptide" evidence="6">
    <location>
        <begin position="1"/>
        <end position="22"/>
    </location>
</feature>
<keyword evidence="8" id="KW-1185">Reference proteome</keyword>
<dbReference type="EMBL" id="JAMDMX010000123">
    <property type="protein sequence ID" value="MCY9697060.1"/>
    <property type="molecule type" value="Genomic_DNA"/>
</dbReference>
<evidence type="ECO:0000256" key="3">
    <source>
        <dbReference type="ARBA" id="ARBA00023136"/>
    </source>
</evidence>
<evidence type="ECO:0000313" key="7">
    <source>
        <dbReference type="EMBL" id="MCY9697060.1"/>
    </source>
</evidence>
<protein>
    <submittedName>
        <fullName evidence="7">Extracellular solute-binding protein</fullName>
    </submittedName>
</protein>
<dbReference type="PROSITE" id="PS51257">
    <property type="entry name" value="PROKAR_LIPOPROTEIN"/>
    <property type="match status" value="1"/>
</dbReference>
<evidence type="ECO:0000256" key="4">
    <source>
        <dbReference type="ARBA" id="ARBA00023139"/>
    </source>
</evidence>
<evidence type="ECO:0000313" key="8">
    <source>
        <dbReference type="Proteomes" id="UP001527099"/>
    </source>
</evidence>
<keyword evidence="2 6" id="KW-0732">Signal</keyword>
<keyword evidence="1" id="KW-1003">Cell membrane</keyword>
<dbReference type="PANTHER" id="PTHR43649">
    <property type="entry name" value="ARABINOSE-BINDING PROTEIN-RELATED"/>
    <property type="match status" value="1"/>
</dbReference>
<dbReference type="Gene3D" id="3.40.190.10">
    <property type="entry name" value="Periplasmic binding protein-like II"/>
    <property type="match status" value="2"/>
</dbReference>
<keyword evidence="3" id="KW-0472">Membrane</keyword>
<dbReference type="PANTHER" id="PTHR43649:SF33">
    <property type="entry name" value="POLYGALACTURONAN_RHAMNOGALACTURONAN-BINDING PROTEIN YTCQ"/>
    <property type="match status" value="1"/>
</dbReference>
<reference evidence="7 8" key="1">
    <citation type="submission" date="2022-05" db="EMBL/GenBank/DDBJ databases">
        <title>Genome Sequencing of Bee-Associated Microbes.</title>
        <authorList>
            <person name="Dunlap C."/>
        </authorList>
    </citation>
    <scope>NUCLEOTIDE SEQUENCE [LARGE SCALE GENOMIC DNA]</scope>
    <source>
        <strain evidence="7 8">NRRL B-14421</strain>
    </source>
</reference>
<accession>A0ABT4GLN8</accession>
<dbReference type="RefSeq" id="WP_244280138.1">
    <property type="nucleotide sequence ID" value="NZ_JAMDMW010000065.1"/>
</dbReference>
<gene>
    <name evidence="7" type="ORF">M5X19_29955</name>
</gene>
<keyword evidence="4" id="KW-0564">Palmitate</keyword>
<proteinExistence type="predicted"/>
<dbReference type="InterPro" id="IPR006059">
    <property type="entry name" value="SBP"/>
</dbReference>
<feature type="chain" id="PRO_5046389538" evidence="6">
    <location>
        <begin position="23"/>
        <end position="509"/>
    </location>
</feature>
<dbReference type="Proteomes" id="UP001527099">
    <property type="component" value="Unassembled WGS sequence"/>
</dbReference>
<organism evidence="7 8">
    <name type="scientific">Paenibacillus alginolyticus</name>
    <dbReference type="NCBI Taxonomy" id="59839"/>
    <lineage>
        <taxon>Bacteria</taxon>
        <taxon>Bacillati</taxon>
        <taxon>Bacillota</taxon>
        <taxon>Bacilli</taxon>
        <taxon>Bacillales</taxon>
        <taxon>Paenibacillaceae</taxon>
        <taxon>Paenibacillus</taxon>
    </lineage>
</organism>
<keyword evidence="5" id="KW-0449">Lipoprotein</keyword>
<dbReference type="SUPFAM" id="SSF53850">
    <property type="entry name" value="Periplasmic binding protein-like II"/>
    <property type="match status" value="1"/>
</dbReference>